<dbReference type="InterPro" id="IPR050269">
    <property type="entry name" value="ComplexI_Subunit6"/>
</dbReference>
<sequence length="174" mass="20267">MFYMLIMINMMLSITFLFLKHPLSMGLILLIQTIVISVITGMLSQTFWFSYILFLIMIGGMLILFIYMTSLASNEMFSYSNKLMTLMLIMSIMFTIFILTMDNMMIYPMIKNSDMFEMNSPILMLKNELLISLNKIYNNPNNMITTILINYLFLTLIAVVKITNIKNGPLRQKL</sequence>
<dbReference type="GO" id="GO:0031966">
    <property type="term" value="C:mitochondrial membrane"/>
    <property type="evidence" value="ECO:0007669"/>
    <property type="project" value="UniProtKB-SubCell"/>
</dbReference>
<evidence type="ECO:0000256" key="14">
    <source>
        <dbReference type="ARBA" id="ARBA00031019"/>
    </source>
</evidence>
<proteinExistence type="inferred from homology"/>
<dbReference type="AlphaFoldDB" id="A0A0S2MRY8"/>
<keyword evidence="7 16" id="KW-0812">Transmembrane</keyword>
<geneLocation type="mitochondrion" evidence="17"/>
<evidence type="ECO:0000256" key="5">
    <source>
        <dbReference type="ARBA" id="ARBA00022448"/>
    </source>
</evidence>
<reference evidence="17" key="1">
    <citation type="submission" date="2012-06" db="EMBL/GenBank/DDBJ databases">
        <title>Mitogenomics of the Coleoptera under dense taxon sampling.</title>
        <authorList>
            <person name="Timmermans M.J.T.N."/>
            <person name="Lim J."/>
            <person name="Dodsworth S."/>
            <person name="Haran J."/>
            <person name="Ahrens D."/>
            <person name="Bocak L."/>
            <person name="London A."/>
            <person name="Culverwell L."/>
            <person name="Vogler A.P."/>
        </authorList>
    </citation>
    <scope>NUCLEOTIDE SEQUENCE</scope>
</reference>
<accession>A0A0S2MRY8</accession>
<keyword evidence="10 16" id="KW-1133">Transmembrane helix</keyword>
<dbReference type="EMBL" id="JX412840">
    <property type="protein sequence ID" value="ALO77469.1"/>
    <property type="molecule type" value="Genomic_DNA"/>
</dbReference>
<evidence type="ECO:0000256" key="6">
    <source>
        <dbReference type="ARBA" id="ARBA00022660"/>
    </source>
</evidence>
<dbReference type="PANTHER" id="PTHR11435:SF1">
    <property type="entry name" value="NADH-UBIQUINONE OXIDOREDUCTASE CHAIN 6"/>
    <property type="match status" value="1"/>
</dbReference>
<keyword evidence="11" id="KW-0520">NAD</keyword>
<feature type="transmembrane region" description="Helical" evidence="16">
    <location>
        <begin position="47"/>
        <end position="67"/>
    </location>
</feature>
<evidence type="ECO:0000256" key="16">
    <source>
        <dbReference type="SAM" id="Phobius"/>
    </source>
</evidence>
<evidence type="ECO:0000313" key="17">
    <source>
        <dbReference type="EMBL" id="ALO77469.1"/>
    </source>
</evidence>
<evidence type="ECO:0000256" key="1">
    <source>
        <dbReference type="ARBA" id="ARBA00004225"/>
    </source>
</evidence>
<keyword evidence="9" id="KW-0249">Electron transport</keyword>
<evidence type="ECO:0000256" key="3">
    <source>
        <dbReference type="ARBA" id="ARBA00012944"/>
    </source>
</evidence>
<feature type="transmembrane region" description="Helical" evidence="16">
    <location>
        <begin position="88"/>
        <end position="110"/>
    </location>
</feature>
<keyword evidence="5" id="KW-0813">Transport</keyword>
<name>A0A0S2MRY8_9COLE</name>
<dbReference type="GO" id="GO:0008137">
    <property type="term" value="F:NADH dehydrogenase (ubiquinone) activity"/>
    <property type="evidence" value="ECO:0007669"/>
    <property type="project" value="UniProtKB-EC"/>
</dbReference>
<evidence type="ECO:0000256" key="7">
    <source>
        <dbReference type="ARBA" id="ARBA00022692"/>
    </source>
</evidence>
<organism evidence="17">
    <name type="scientific">Gyrinidae sp. GENSP01</name>
    <dbReference type="NCBI Taxonomy" id="1205556"/>
    <lineage>
        <taxon>Eukaryota</taxon>
        <taxon>Metazoa</taxon>
        <taxon>Ecdysozoa</taxon>
        <taxon>Arthropoda</taxon>
        <taxon>Hexapoda</taxon>
        <taxon>Insecta</taxon>
        <taxon>Pterygota</taxon>
        <taxon>Neoptera</taxon>
        <taxon>Endopterygota</taxon>
        <taxon>Coleoptera</taxon>
        <taxon>Adephaga</taxon>
        <taxon>Gyrinoidea</taxon>
        <taxon>Gyrinidae</taxon>
    </lineage>
</organism>
<keyword evidence="12 17" id="KW-0496">Mitochondrion</keyword>
<dbReference type="EC" id="7.1.1.2" evidence="3"/>
<evidence type="ECO:0000256" key="13">
    <source>
        <dbReference type="ARBA" id="ARBA00023136"/>
    </source>
</evidence>
<evidence type="ECO:0000256" key="9">
    <source>
        <dbReference type="ARBA" id="ARBA00022982"/>
    </source>
</evidence>
<comment type="similarity">
    <text evidence="2">Belongs to the complex I subunit 6 family.</text>
</comment>
<evidence type="ECO:0000256" key="2">
    <source>
        <dbReference type="ARBA" id="ARBA00005698"/>
    </source>
</evidence>
<protein>
    <recommendedName>
        <fullName evidence="4">NADH-ubiquinone oxidoreductase chain 6</fullName>
        <ecNumber evidence="3">7.1.1.2</ecNumber>
    </recommendedName>
    <alternativeName>
        <fullName evidence="14">NADH dehydrogenase subunit 6</fullName>
    </alternativeName>
</protein>
<evidence type="ECO:0000256" key="4">
    <source>
        <dbReference type="ARBA" id="ARBA00021095"/>
    </source>
</evidence>
<keyword evidence="6" id="KW-0679">Respiratory chain</keyword>
<evidence type="ECO:0000256" key="8">
    <source>
        <dbReference type="ARBA" id="ARBA00022967"/>
    </source>
</evidence>
<gene>
    <name evidence="17" type="primary">nad6</name>
</gene>
<comment type="subcellular location">
    <subcellularLocation>
        <location evidence="1">Mitochondrion membrane</location>
        <topology evidence="1">Multi-pass membrane protein</topology>
    </subcellularLocation>
</comment>
<keyword evidence="8" id="KW-1278">Translocase</keyword>
<comment type="catalytic activity">
    <reaction evidence="15">
        <text>a ubiquinone + NADH + 5 H(+)(in) = a ubiquinol + NAD(+) + 4 H(+)(out)</text>
        <dbReference type="Rhea" id="RHEA:29091"/>
        <dbReference type="Rhea" id="RHEA-COMP:9565"/>
        <dbReference type="Rhea" id="RHEA-COMP:9566"/>
        <dbReference type="ChEBI" id="CHEBI:15378"/>
        <dbReference type="ChEBI" id="CHEBI:16389"/>
        <dbReference type="ChEBI" id="CHEBI:17976"/>
        <dbReference type="ChEBI" id="CHEBI:57540"/>
        <dbReference type="ChEBI" id="CHEBI:57945"/>
        <dbReference type="EC" id="7.1.1.2"/>
    </reaction>
</comment>
<evidence type="ECO:0000256" key="15">
    <source>
        <dbReference type="ARBA" id="ARBA00049551"/>
    </source>
</evidence>
<keyword evidence="13 16" id="KW-0472">Membrane</keyword>
<evidence type="ECO:0000256" key="10">
    <source>
        <dbReference type="ARBA" id="ARBA00022989"/>
    </source>
</evidence>
<evidence type="ECO:0000256" key="12">
    <source>
        <dbReference type="ARBA" id="ARBA00023128"/>
    </source>
</evidence>
<feature type="transmembrane region" description="Helical" evidence="16">
    <location>
        <begin position="143"/>
        <end position="163"/>
    </location>
</feature>
<dbReference type="PANTHER" id="PTHR11435">
    <property type="entry name" value="NADH UBIQUINONE OXIDOREDUCTASE SUBUNIT ND6"/>
    <property type="match status" value="1"/>
</dbReference>
<evidence type="ECO:0000256" key="11">
    <source>
        <dbReference type="ARBA" id="ARBA00023027"/>
    </source>
</evidence>